<feature type="transmembrane region" description="Helical" evidence="6">
    <location>
        <begin position="308"/>
        <end position="329"/>
    </location>
</feature>
<dbReference type="RefSeq" id="WP_326018636.1">
    <property type="nucleotide sequence ID" value="NZ_JAOZYC010000128.1"/>
</dbReference>
<evidence type="ECO:0000259" key="7">
    <source>
        <dbReference type="Pfam" id="PF02687"/>
    </source>
</evidence>
<evidence type="ECO:0000256" key="5">
    <source>
        <dbReference type="ARBA" id="ARBA00023136"/>
    </source>
</evidence>
<evidence type="ECO:0000313" key="8">
    <source>
        <dbReference type="EMBL" id="MEB8340034.1"/>
    </source>
</evidence>
<evidence type="ECO:0000313" key="9">
    <source>
        <dbReference type="Proteomes" id="UP001354931"/>
    </source>
</evidence>
<dbReference type="EMBL" id="JAOZYC010000128">
    <property type="protein sequence ID" value="MEB8340034.1"/>
    <property type="molecule type" value="Genomic_DNA"/>
</dbReference>
<feature type="transmembrane region" description="Helical" evidence="6">
    <location>
        <begin position="210"/>
        <end position="234"/>
    </location>
</feature>
<dbReference type="InterPro" id="IPR003838">
    <property type="entry name" value="ABC3_permease_C"/>
</dbReference>
<keyword evidence="5 6" id="KW-0472">Membrane</keyword>
<dbReference type="InterPro" id="IPR038766">
    <property type="entry name" value="Membrane_comp_ABC_pdt"/>
</dbReference>
<protein>
    <submittedName>
        <fullName evidence="8">ABC transporter permease</fullName>
    </submittedName>
</protein>
<feature type="domain" description="ABC3 transporter permease C-terminal" evidence="7">
    <location>
        <begin position="679"/>
        <end position="792"/>
    </location>
</feature>
<feature type="transmembrane region" description="Helical" evidence="6">
    <location>
        <begin position="676"/>
        <end position="695"/>
    </location>
</feature>
<comment type="caution">
    <text evidence="8">The sequence shown here is derived from an EMBL/GenBank/DDBJ whole genome shotgun (WGS) entry which is preliminary data.</text>
</comment>
<feature type="transmembrane region" description="Helical" evidence="6">
    <location>
        <begin position="761"/>
        <end position="783"/>
    </location>
</feature>
<proteinExistence type="predicted"/>
<dbReference type="PANTHER" id="PTHR30287:SF1">
    <property type="entry name" value="INNER MEMBRANE PROTEIN"/>
    <property type="match status" value="1"/>
</dbReference>
<keyword evidence="3 6" id="KW-0812">Transmembrane</keyword>
<feature type="transmembrane region" description="Helical" evidence="6">
    <location>
        <begin position="266"/>
        <end position="288"/>
    </location>
</feature>
<keyword evidence="9" id="KW-1185">Reference proteome</keyword>
<evidence type="ECO:0000256" key="4">
    <source>
        <dbReference type="ARBA" id="ARBA00022989"/>
    </source>
</evidence>
<feature type="transmembrane region" description="Helical" evidence="6">
    <location>
        <begin position="381"/>
        <end position="400"/>
    </location>
</feature>
<keyword evidence="2" id="KW-1003">Cell membrane</keyword>
<feature type="transmembrane region" description="Helical" evidence="6">
    <location>
        <begin position="42"/>
        <end position="63"/>
    </location>
</feature>
<feature type="domain" description="ABC3 transporter permease C-terminal" evidence="7">
    <location>
        <begin position="220"/>
        <end position="330"/>
    </location>
</feature>
<reference evidence="8 9" key="1">
    <citation type="submission" date="2022-10" db="EMBL/GenBank/DDBJ databases">
        <authorList>
            <person name="Xie J."/>
            <person name="Shen N."/>
        </authorList>
    </citation>
    <scope>NUCLEOTIDE SEQUENCE [LARGE SCALE GENOMIC DNA]</scope>
    <source>
        <strain evidence="8 9">YIM65594</strain>
    </source>
</reference>
<organism evidence="8 9">
    <name type="scientific">Streptomyces endophyticus</name>
    <dbReference type="NCBI Taxonomy" id="714166"/>
    <lineage>
        <taxon>Bacteria</taxon>
        <taxon>Bacillati</taxon>
        <taxon>Actinomycetota</taxon>
        <taxon>Actinomycetes</taxon>
        <taxon>Kitasatosporales</taxon>
        <taxon>Streptomycetaceae</taxon>
        <taxon>Streptomyces</taxon>
    </lineage>
</organism>
<dbReference type="Proteomes" id="UP001354931">
    <property type="component" value="Unassembled WGS sequence"/>
</dbReference>
<evidence type="ECO:0000256" key="6">
    <source>
        <dbReference type="SAM" id="Phobius"/>
    </source>
</evidence>
<feature type="transmembrane region" description="Helical" evidence="6">
    <location>
        <begin position="724"/>
        <end position="749"/>
    </location>
</feature>
<evidence type="ECO:0000256" key="2">
    <source>
        <dbReference type="ARBA" id="ARBA00022475"/>
    </source>
</evidence>
<feature type="transmembrane region" description="Helical" evidence="6">
    <location>
        <begin position="350"/>
        <end position="369"/>
    </location>
</feature>
<dbReference type="PANTHER" id="PTHR30287">
    <property type="entry name" value="MEMBRANE COMPONENT OF PREDICTED ABC SUPERFAMILY METABOLITE UPTAKE TRANSPORTER"/>
    <property type="match status" value="1"/>
</dbReference>
<evidence type="ECO:0000256" key="1">
    <source>
        <dbReference type="ARBA" id="ARBA00004651"/>
    </source>
</evidence>
<sequence>MTLLDDRPAQAPPAPAEPGLAGRLRDLALGVRFGFSGGREGWIRTLLTALGVGLGVAVLLGAASVPNFTSGRDARYDARSIDFSEESVKPSDRTLLTLDTSSSYRDVSVGGFMLSADGEHPVLPPGVDKLPGPGEMLVSPALRDLLDSPEGELLKKRYDFRDVGTIHEAGLSDPFDLYMYAGSDSLSTDRGATRVDGFGRAGNDNPLDPALVLMILLGCVVLLAPIAIFIATAVRFGGERRDRRLAALRLVGADARMTRWVAAGEALFGTLVGLAFGLVAFFAGRQVFAHVEVWRLSAFPDDFTPVPVLAAVVLLAVPLSAIAVTVFALRSVAIEPLGVVRGGRVRGRRLWWRLPVPVIGVLVLFLSSFGEGSSQMDMAVIAGGVLLTLVGMVLVLPWLVESVVSRLRGGSVPWQLATRRLQLNSSAATRAISGITIAVAGGIALQMFTVGINDSFNSSTGQDPKRAQIGANTDFPSGALADRMVQEFRTTKGVRKVIGTVSTSAERVGAKPGADGYAPSVSLSVGSCPSLRELAHLPSCSDGDVFRVTRSHDSYLDGELEKVAVPGGRLVVDNPEDAGRTGLKPVHWKLPGDVRTVDSRKDPAGEYYGGILATPGALDPATLHTASTSAQIQIDESVPDAADQVRNTAFAVDPGMHVWTYELATRDKEYASIRTALFTAAALTMVIIAASMLVSQIEQLRERRRLLSVLVAYGTKRSTLAWSVLWQTAIPVVLGMAMAVTGGLTLGWLMLRLVGKPVTDWLLFLPLSGVAAALIAVVTLLSLPPLYRMMRAEGLRTE</sequence>
<dbReference type="Pfam" id="PF02687">
    <property type="entry name" value="FtsX"/>
    <property type="match status" value="2"/>
</dbReference>
<comment type="subcellular location">
    <subcellularLocation>
        <location evidence="1">Cell membrane</location>
        <topology evidence="1">Multi-pass membrane protein</topology>
    </subcellularLocation>
</comment>
<gene>
    <name evidence="8" type="ORF">OKJ99_21315</name>
</gene>
<accession>A0ABU6F7S4</accession>
<name>A0ABU6F7S4_9ACTN</name>
<feature type="transmembrane region" description="Helical" evidence="6">
    <location>
        <begin position="427"/>
        <end position="448"/>
    </location>
</feature>
<keyword evidence="4 6" id="KW-1133">Transmembrane helix</keyword>
<evidence type="ECO:0000256" key="3">
    <source>
        <dbReference type="ARBA" id="ARBA00022692"/>
    </source>
</evidence>